<name>A0A2X3GHM9_9HELI</name>
<reference evidence="1 2" key="1">
    <citation type="submission" date="2018-06" db="EMBL/GenBank/DDBJ databases">
        <authorList>
            <consortium name="Pathogen Informatics"/>
            <person name="Doyle S."/>
        </authorList>
    </citation>
    <scope>NUCLEOTIDE SEQUENCE [LARGE SCALE GENOMIC DNA]</scope>
    <source>
        <strain evidence="1 2">NCTC13102</strain>
    </source>
</reference>
<dbReference type="EMBL" id="UAWL01000031">
    <property type="protein sequence ID" value="SQC36449.1"/>
    <property type="molecule type" value="Genomic_DNA"/>
</dbReference>
<evidence type="ECO:0000313" key="1">
    <source>
        <dbReference type="EMBL" id="SQC36449.1"/>
    </source>
</evidence>
<proteinExistence type="predicted"/>
<accession>A0A2X3GHM9</accession>
<dbReference type="Proteomes" id="UP000250166">
    <property type="component" value="Unassembled WGS sequence"/>
</dbReference>
<dbReference type="AlphaFoldDB" id="A0A2X3GHM9"/>
<protein>
    <submittedName>
        <fullName evidence="1">Uncharacterized protein</fullName>
    </submittedName>
</protein>
<dbReference type="GeneID" id="60655981"/>
<sequence>MIHKLSILFYISFIFLNLAKAELNEVTKPTSWSWEGRYEISSNGEKEGNEEFNGYFGWIDIALCRENKCDFSYESVAGRILSQCMLNGKIHFLDSTRTVATLISDNEDFAHCKIRIIKNNQGIVFEKDEEAFDSICYTMCGNGTIFQWNTIYKKESL</sequence>
<evidence type="ECO:0000313" key="2">
    <source>
        <dbReference type="Proteomes" id="UP000250166"/>
    </source>
</evidence>
<dbReference type="RefSeq" id="WP_004084780.1">
    <property type="nucleotide sequence ID" value="NZ_UAWL01000031.1"/>
</dbReference>
<gene>
    <name evidence="1" type="ORF">NCTC13102_02256</name>
</gene>
<organism evidence="1 2">
    <name type="scientific">Helicobacter fennelliae</name>
    <dbReference type="NCBI Taxonomy" id="215"/>
    <lineage>
        <taxon>Bacteria</taxon>
        <taxon>Pseudomonadati</taxon>
        <taxon>Campylobacterota</taxon>
        <taxon>Epsilonproteobacteria</taxon>
        <taxon>Campylobacterales</taxon>
        <taxon>Helicobacteraceae</taxon>
        <taxon>Helicobacter</taxon>
    </lineage>
</organism>